<protein>
    <submittedName>
        <fullName evidence="4">Ca2+-binding protein, RTX toxin-related</fullName>
    </submittedName>
</protein>
<proteinExistence type="predicted"/>
<feature type="compositionally biased region" description="Basic and acidic residues" evidence="3">
    <location>
        <begin position="1078"/>
        <end position="1090"/>
    </location>
</feature>
<name>A0ABY1NLJ7_9RHOB</name>
<organism evidence="4 5">
    <name type="scientific">Shimia sagamensis</name>
    <dbReference type="NCBI Taxonomy" id="1566352"/>
    <lineage>
        <taxon>Bacteria</taxon>
        <taxon>Pseudomonadati</taxon>
        <taxon>Pseudomonadota</taxon>
        <taxon>Alphaproteobacteria</taxon>
        <taxon>Rhodobacterales</taxon>
        <taxon>Roseobacteraceae</taxon>
    </lineage>
</organism>
<dbReference type="PANTHER" id="PTHR38340:SF1">
    <property type="entry name" value="S-LAYER PROTEIN"/>
    <property type="match status" value="1"/>
</dbReference>
<dbReference type="InterPro" id="IPR050557">
    <property type="entry name" value="RTX_toxin/Mannuronan_C5-epim"/>
</dbReference>
<comment type="caution">
    <text evidence="4">The sequence shown here is derived from an EMBL/GenBank/DDBJ whole genome shotgun (WGS) entry which is preliminary data.</text>
</comment>
<dbReference type="InterPro" id="IPR001343">
    <property type="entry name" value="Hemolysn_Ca-bd"/>
</dbReference>
<feature type="region of interest" description="Disordered" evidence="3">
    <location>
        <begin position="16"/>
        <end position="130"/>
    </location>
</feature>
<keyword evidence="2" id="KW-0964">Secreted</keyword>
<dbReference type="RefSeq" id="WP_283425068.1">
    <property type="nucleotide sequence ID" value="NZ_FXTY01000002.1"/>
</dbReference>
<sequence length="1248" mass="132761">MLFLSVLLPLLAGLTAGVVDPSTPSDDDTGDGTPDTRDDTVTGGDGTDGTTGDDDTTGDIVRAIEDILDDLGWGGDTPDDEPIVANPGEEISGTESDDTLVGTERDDTMSGAGGNDRLDGSNGNDLMDGDAGDDVVLGRYGVDVISGNDGNDLVKGGKGNDFLFGNAGDDTLIGSPGDDVLVGGSGADYLRGDQGDDLLVGLDDLSEETAPDTLLGGIGNDRLVGDDGDVLTGGEGVNRFGVVVGGAPVTITDFDLFHPPGSELATDLLSLLDENGDLIPSYDILENGGHLEDTEDGTGVNVFYDDQLVAIIEGYEAQDFRSDSNWLGNFSPELTGRLDGNDLLTGDAGDVVRNDDMNGGLGNDTLIGGLGADTLDGGEGNDVINTVDSVAGAEGQDIALGGTGNDHFTADAGDLIGGQEGRDTYDIYVPTEDGMAPVEIYGYEFSTENQEVEFLTLLGADGTPLSAEDVADNLVIYQDEDGTDAVLEYDGRVMAVMHGIDANLISDHTLWIGNFDPSPTTTAAPTSGNDATQMSMTLQSSSGTGMVVSQEMFGANTVFSVNTDMGVPLENYVEGARALEIQNFRFPAGQGDSLDGENEGVDWLNVIDLEENEDGEMVLREEVRNALDAAIAAHDNGSDVKVTMVIATKLYTVEEYEDKYDDIARFAEIMVTDYADQIEAIEIGNEYWAIGETSYGSKADIAARALAEGMERAGVSEDDQPSIIVQMATPNEGSEYHSSVDDRPFGERRDDANQHIIDHLSEEAREAIDGVVEHYYYRRDYDEFTGAGDEQGFIPNDYAIWEANFDKELDLHVTEWNIRTTNLEQNGIRSAGILPEMMEYMVSWGADAAHGWPVVHNTTSMLAGTRSDMPILNEDGWVVNSVRGATYDVMSSELVGMQLLETNFSNDDGRMEIQAYQEDGKVVVQVASRTGEAVDLDLDLSTLVSGYENAYGVKVGYDRSADSSDGVYRDNGEYVQAESTIIDGEPYYFNEYDVRATVTDVEVDDADMTLSLNPYEMVQLVFEFGDTPPPPAEEGRVVEGTSGNDEIVTEGGNDSVEGLAGNDNIIANGGFDTVRGGEGNDRIEGGKQDDYLYGDEGDDALYGHSGDDSLKAGEGNDSISGNQGADTLLGNEGNDVLRGGDDNDSMNGGQGDDTLKGGNGRDIMTGYNGADTFAFELEDMMDGDIITDFEPGKDVISLDYDDISSIDDLTISEVEQGIVIYVGDHGGMLLQGELSLAQVADPRNFLFA</sequence>
<dbReference type="InterPro" id="IPR011049">
    <property type="entry name" value="Serralysin-like_metalloprot_C"/>
</dbReference>
<evidence type="ECO:0000313" key="4">
    <source>
        <dbReference type="EMBL" id="SMP12129.1"/>
    </source>
</evidence>
<evidence type="ECO:0000256" key="3">
    <source>
        <dbReference type="SAM" id="MobiDB-lite"/>
    </source>
</evidence>
<keyword evidence="5" id="KW-1185">Reference proteome</keyword>
<feature type="region of interest" description="Disordered" evidence="3">
    <location>
        <begin position="1071"/>
        <end position="1160"/>
    </location>
</feature>
<evidence type="ECO:0000256" key="2">
    <source>
        <dbReference type="ARBA" id="ARBA00022525"/>
    </source>
</evidence>
<dbReference type="SUPFAM" id="SSF51120">
    <property type="entry name" value="beta-Roll"/>
    <property type="match status" value="4"/>
</dbReference>
<dbReference type="InterPro" id="IPR018511">
    <property type="entry name" value="Hemolysin-typ_Ca-bd_CS"/>
</dbReference>
<evidence type="ECO:0000256" key="1">
    <source>
        <dbReference type="ARBA" id="ARBA00004613"/>
    </source>
</evidence>
<dbReference type="Gene3D" id="3.20.20.80">
    <property type="entry name" value="Glycosidases"/>
    <property type="match status" value="1"/>
</dbReference>
<reference evidence="4 5" key="1">
    <citation type="submission" date="2017-05" db="EMBL/GenBank/DDBJ databases">
        <authorList>
            <person name="Varghese N."/>
            <person name="Submissions S."/>
        </authorList>
    </citation>
    <scope>NUCLEOTIDE SEQUENCE [LARGE SCALE GENOMIC DNA]</scope>
    <source>
        <strain evidence="4 5">DSM 29734</strain>
    </source>
</reference>
<dbReference type="PRINTS" id="PR00313">
    <property type="entry name" value="CABNDNGRPT"/>
</dbReference>
<dbReference type="PANTHER" id="PTHR38340">
    <property type="entry name" value="S-LAYER PROTEIN"/>
    <property type="match status" value="1"/>
</dbReference>
<dbReference type="EMBL" id="FXTY01000002">
    <property type="protein sequence ID" value="SMP12129.1"/>
    <property type="molecule type" value="Genomic_DNA"/>
</dbReference>
<evidence type="ECO:0000313" key="5">
    <source>
        <dbReference type="Proteomes" id="UP001157961"/>
    </source>
</evidence>
<comment type="subcellular location">
    <subcellularLocation>
        <location evidence="1">Secreted</location>
    </subcellularLocation>
</comment>
<dbReference type="SUPFAM" id="SSF51445">
    <property type="entry name" value="(Trans)glycosidases"/>
    <property type="match status" value="1"/>
</dbReference>
<gene>
    <name evidence="4" type="ORF">SAMN06265373_102317</name>
</gene>
<dbReference type="PROSITE" id="PS00330">
    <property type="entry name" value="HEMOLYSIN_CALCIUM"/>
    <property type="match status" value="2"/>
</dbReference>
<accession>A0ABY1NLJ7</accession>
<dbReference type="Proteomes" id="UP001157961">
    <property type="component" value="Unassembled WGS sequence"/>
</dbReference>
<dbReference type="InterPro" id="IPR017853">
    <property type="entry name" value="GH"/>
</dbReference>
<dbReference type="Pfam" id="PF00353">
    <property type="entry name" value="HemolysinCabind"/>
    <property type="match status" value="9"/>
</dbReference>
<dbReference type="Gene3D" id="2.150.10.10">
    <property type="entry name" value="Serralysin-like metalloprotease, C-terminal"/>
    <property type="match status" value="5"/>
</dbReference>